<dbReference type="PANTHER" id="PTHR35601:SF1">
    <property type="entry name" value="TOXIN RELE"/>
    <property type="match status" value="1"/>
</dbReference>
<protein>
    <submittedName>
        <fullName evidence="3">Addiction module toxin RelE</fullName>
    </submittedName>
</protein>
<keyword evidence="2" id="KW-1277">Toxin-antitoxin system</keyword>
<dbReference type="Pfam" id="PF05016">
    <property type="entry name" value="ParE_toxin"/>
    <property type="match status" value="1"/>
</dbReference>
<evidence type="ECO:0000256" key="1">
    <source>
        <dbReference type="ARBA" id="ARBA00006226"/>
    </source>
</evidence>
<dbReference type="EMBL" id="PCVG01000059">
    <property type="protein sequence ID" value="PIQ68349.1"/>
    <property type="molecule type" value="Genomic_DNA"/>
</dbReference>
<proteinExistence type="inferred from homology"/>
<name>A0A2H0KAU0_9BACT</name>
<reference evidence="3 4" key="1">
    <citation type="submission" date="2017-09" db="EMBL/GenBank/DDBJ databases">
        <title>Depth-based differentiation of microbial function through sediment-hosted aquifers and enrichment of novel symbionts in the deep terrestrial subsurface.</title>
        <authorList>
            <person name="Probst A.J."/>
            <person name="Ladd B."/>
            <person name="Jarett J.K."/>
            <person name="Geller-Mcgrath D.E."/>
            <person name="Sieber C.M."/>
            <person name="Emerson J.B."/>
            <person name="Anantharaman K."/>
            <person name="Thomas B.C."/>
            <person name="Malmstrom R."/>
            <person name="Stieglmeier M."/>
            <person name="Klingl A."/>
            <person name="Woyke T."/>
            <person name="Ryan C.M."/>
            <person name="Banfield J.F."/>
        </authorList>
    </citation>
    <scope>NUCLEOTIDE SEQUENCE [LARGE SCALE GENOMIC DNA]</scope>
    <source>
        <strain evidence="3">CG11_big_fil_rev_8_21_14_0_20_46_11</strain>
    </source>
</reference>
<evidence type="ECO:0000256" key="2">
    <source>
        <dbReference type="ARBA" id="ARBA00022649"/>
    </source>
</evidence>
<evidence type="ECO:0000313" key="3">
    <source>
        <dbReference type="EMBL" id="PIQ68349.1"/>
    </source>
</evidence>
<comment type="similarity">
    <text evidence="1">Belongs to the RelE toxin family.</text>
</comment>
<gene>
    <name evidence="3" type="ORF">COV91_04585</name>
</gene>
<dbReference type="PANTHER" id="PTHR35601">
    <property type="entry name" value="TOXIN RELE"/>
    <property type="match status" value="1"/>
</dbReference>
<comment type="caution">
    <text evidence="3">The sequence shown here is derived from an EMBL/GenBank/DDBJ whole genome shotgun (WGS) entry which is preliminary data.</text>
</comment>
<dbReference type="SUPFAM" id="SSF143011">
    <property type="entry name" value="RelE-like"/>
    <property type="match status" value="1"/>
</dbReference>
<sequence length="82" mass="9994">MEFEYTHRAARQLGKLPRQVQKRIAEKMRLYASQDDPLEFAEHLTDYREGEYRFRFGDYRASFDVKDSRIVILKVGRRDEMY</sequence>
<accession>A0A2H0KAU0</accession>
<dbReference type="Gene3D" id="3.30.2310.20">
    <property type="entry name" value="RelE-like"/>
    <property type="match status" value="1"/>
</dbReference>
<dbReference type="InterPro" id="IPR035093">
    <property type="entry name" value="RelE/ParE_toxin_dom_sf"/>
</dbReference>
<evidence type="ECO:0000313" key="4">
    <source>
        <dbReference type="Proteomes" id="UP000229342"/>
    </source>
</evidence>
<dbReference type="Proteomes" id="UP000229342">
    <property type="component" value="Unassembled WGS sequence"/>
</dbReference>
<dbReference type="AlphaFoldDB" id="A0A2H0KAU0"/>
<organism evidence="3 4">
    <name type="scientific">Candidatus Taylorbacteria bacterium CG11_big_fil_rev_8_21_14_0_20_46_11</name>
    <dbReference type="NCBI Taxonomy" id="1975025"/>
    <lineage>
        <taxon>Bacteria</taxon>
        <taxon>Candidatus Tayloriibacteriota</taxon>
    </lineage>
</organism>
<dbReference type="InterPro" id="IPR007712">
    <property type="entry name" value="RelE/ParE_toxin"/>
</dbReference>